<comment type="similarity">
    <text evidence="5 12">Belongs to the cytochrome P450 family.</text>
</comment>
<dbReference type="GO" id="GO:0004497">
    <property type="term" value="F:monooxygenase activity"/>
    <property type="evidence" value="ECO:0007669"/>
    <property type="project" value="UniProtKB-KW"/>
</dbReference>
<keyword evidence="6 11" id="KW-0349">Heme</keyword>
<evidence type="ECO:0000256" key="2">
    <source>
        <dbReference type="ARBA" id="ARBA00003690"/>
    </source>
</evidence>
<comment type="function">
    <text evidence="2">May be involved in the metabolism of insect hormones and in the breakdown of synthetic insecticides.</text>
</comment>
<keyword evidence="10 12" id="KW-0503">Monooxygenase</keyword>
<dbReference type="InterPro" id="IPR001128">
    <property type="entry name" value="Cyt_P450"/>
</dbReference>
<dbReference type="GO" id="GO:0005506">
    <property type="term" value="F:iron ion binding"/>
    <property type="evidence" value="ECO:0007669"/>
    <property type="project" value="InterPro"/>
</dbReference>
<comment type="subcellular location">
    <subcellularLocation>
        <location evidence="4">Endoplasmic reticulum membrane</location>
        <topology evidence="4">Peripheral membrane protein</topology>
    </subcellularLocation>
    <subcellularLocation>
        <location evidence="3">Microsome membrane</location>
        <topology evidence="3">Peripheral membrane protein</topology>
    </subcellularLocation>
</comment>
<evidence type="ECO:0000256" key="3">
    <source>
        <dbReference type="ARBA" id="ARBA00004174"/>
    </source>
</evidence>
<evidence type="ECO:0000256" key="11">
    <source>
        <dbReference type="PIRSR" id="PIRSR602403-1"/>
    </source>
</evidence>
<dbReference type="Gene3D" id="1.10.630.10">
    <property type="entry name" value="Cytochrome P450"/>
    <property type="match status" value="1"/>
</dbReference>
<evidence type="ECO:0000313" key="13">
    <source>
        <dbReference type="EMBL" id="KAG5337111.1"/>
    </source>
</evidence>
<comment type="cofactor">
    <cofactor evidence="1 11">
        <name>heme</name>
        <dbReference type="ChEBI" id="CHEBI:30413"/>
    </cofactor>
</comment>
<dbReference type="InterPro" id="IPR050196">
    <property type="entry name" value="Cytochrome_P450_Monoox"/>
</dbReference>
<feature type="non-terminal residue" evidence="13">
    <location>
        <position position="1"/>
    </location>
</feature>
<sequence length="327" mass="37603">MLISETILGTPTNQGKNDGENGPFRKCQAMMSYRFTRPWLLIDWIYRLTAAGKVEKQQQRDQFNFCFKKMKEKREFLKKNGSFIADDSTINKKSLLEYMIEINEKNPEFTERDIIEECCTFMLAGQDSVATATAITLFLLANNPKWQERCVTELHEIFNDDTRSPTMQDLMKMTCLDMCIKESLRLYPSVPLFARTLGEDVKLGKYIIPAGCGVFIAPYCTHRLSHHFPDPHDFKPERFSSENSKGRHPYAYIPFSAGPRNCIGSKFATLEIKSIISSILRKCRLEPTLGKEKMIAKFQSTLTVRAQGGLWVKVRACDKQYKLTQLD</sequence>
<feature type="non-terminal residue" evidence="13">
    <location>
        <position position="327"/>
    </location>
</feature>
<dbReference type="GO" id="GO:0020037">
    <property type="term" value="F:heme binding"/>
    <property type="evidence" value="ECO:0007669"/>
    <property type="project" value="InterPro"/>
</dbReference>
<dbReference type="PANTHER" id="PTHR24291">
    <property type="entry name" value="CYTOCHROME P450 FAMILY 4"/>
    <property type="match status" value="1"/>
</dbReference>
<dbReference type="PRINTS" id="PR00465">
    <property type="entry name" value="EP450IV"/>
</dbReference>
<evidence type="ECO:0000256" key="8">
    <source>
        <dbReference type="ARBA" id="ARBA00023002"/>
    </source>
</evidence>
<evidence type="ECO:0000256" key="4">
    <source>
        <dbReference type="ARBA" id="ARBA00004406"/>
    </source>
</evidence>
<evidence type="ECO:0000256" key="10">
    <source>
        <dbReference type="ARBA" id="ARBA00023033"/>
    </source>
</evidence>
<dbReference type="GO" id="GO:0005789">
    <property type="term" value="C:endoplasmic reticulum membrane"/>
    <property type="evidence" value="ECO:0007669"/>
    <property type="project" value="UniProtKB-SubCell"/>
</dbReference>
<dbReference type="PANTHER" id="PTHR24291:SF177">
    <property type="entry name" value="CYTOCHROME P450 4AA1-RELATED"/>
    <property type="match status" value="1"/>
</dbReference>
<accession>A0A836FL58</accession>
<dbReference type="GO" id="GO:0016705">
    <property type="term" value="F:oxidoreductase activity, acting on paired donors, with incorporation or reduction of molecular oxygen"/>
    <property type="evidence" value="ECO:0007669"/>
    <property type="project" value="InterPro"/>
</dbReference>
<dbReference type="AlphaFoldDB" id="A0A836FL58"/>
<keyword evidence="8 12" id="KW-0560">Oxidoreductase</keyword>
<gene>
    <name evidence="13" type="primary">Cyp4aa1</name>
    <name evidence="13" type="ORF">G6Z77_0000191</name>
</gene>
<name>A0A836FL58_9HYME</name>
<reference evidence="13 14" key="1">
    <citation type="submission" date="2020-02" db="EMBL/GenBank/DDBJ databases">
        <title>Relaxed selection underlies rapid genomic changes in the transitions from sociality to social parasitism in ants.</title>
        <authorList>
            <person name="Bi X."/>
        </authorList>
    </citation>
    <scope>NUCLEOTIDE SEQUENCE [LARGE SCALE GENOMIC DNA]</scope>
    <source>
        <strain evidence="13">BGI-DK2014b</strain>
        <tissue evidence="13">Whole body</tissue>
    </source>
</reference>
<dbReference type="PROSITE" id="PS00086">
    <property type="entry name" value="CYTOCHROME_P450"/>
    <property type="match status" value="1"/>
</dbReference>
<evidence type="ECO:0000256" key="6">
    <source>
        <dbReference type="ARBA" id="ARBA00022617"/>
    </source>
</evidence>
<dbReference type="InterPro" id="IPR002403">
    <property type="entry name" value="Cyt_P450_E_grp-IV"/>
</dbReference>
<evidence type="ECO:0000256" key="9">
    <source>
        <dbReference type="ARBA" id="ARBA00023004"/>
    </source>
</evidence>
<evidence type="ECO:0000313" key="14">
    <source>
        <dbReference type="Proteomes" id="UP000670152"/>
    </source>
</evidence>
<evidence type="ECO:0000256" key="12">
    <source>
        <dbReference type="RuleBase" id="RU000461"/>
    </source>
</evidence>
<organism evidence="13 14">
    <name type="scientific">Acromyrmex heyeri</name>
    <dbReference type="NCBI Taxonomy" id="230685"/>
    <lineage>
        <taxon>Eukaryota</taxon>
        <taxon>Metazoa</taxon>
        <taxon>Ecdysozoa</taxon>
        <taxon>Arthropoda</taxon>
        <taxon>Hexapoda</taxon>
        <taxon>Insecta</taxon>
        <taxon>Pterygota</taxon>
        <taxon>Neoptera</taxon>
        <taxon>Endopterygota</taxon>
        <taxon>Hymenoptera</taxon>
        <taxon>Apocrita</taxon>
        <taxon>Aculeata</taxon>
        <taxon>Formicoidea</taxon>
        <taxon>Formicidae</taxon>
        <taxon>Myrmicinae</taxon>
        <taxon>Acromyrmex</taxon>
    </lineage>
</organism>
<keyword evidence="14" id="KW-1185">Reference proteome</keyword>
<protein>
    <submittedName>
        <fullName evidence="13">C4AA1 protein</fullName>
    </submittedName>
</protein>
<keyword evidence="9 11" id="KW-0408">Iron</keyword>
<feature type="binding site" description="axial binding residue" evidence="11">
    <location>
        <position position="262"/>
    </location>
    <ligand>
        <name>heme</name>
        <dbReference type="ChEBI" id="CHEBI:30413"/>
    </ligand>
    <ligandPart>
        <name>Fe</name>
        <dbReference type="ChEBI" id="CHEBI:18248"/>
    </ligandPart>
</feature>
<keyword evidence="7 11" id="KW-0479">Metal-binding</keyword>
<dbReference type="InterPro" id="IPR017972">
    <property type="entry name" value="Cyt_P450_CS"/>
</dbReference>
<dbReference type="Proteomes" id="UP000670152">
    <property type="component" value="Unassembled WGS sequence"/>
</dbReference>
<evidence type="ECO:0000256" key="7">
    <source>
        <dbReference type="ARBA" id="ARBA00022723"/>
    </source>
</evidence>
<dbReference type="EMBL" id="JAANIB010003557">
    <property type="protein sequence ID" value="KAG5337111.1"/>
    <property type="molecule type" value="Genomic_DNA"/>
</dbReference>
<proteinExistence type="inferred from homology"/>
<dbReference type="OrthoDB" id="1470350at2759"/>
<evidence type="ECO:0000256" key="1">
    <source>
        <dbReference type="ARBA" id="ARBA00001971"/>
    </source>
</evidence>
<dbReference type="Pfam" id="PF00067">
    <property type="entry name" value="p450"/>
    <property type="match status" value="1"/>
</dbReference>
<dbReference type="PRINTS" id="PR00385">
    <property type="entry name" value="P450"/>
</dbReference>
<dbReference type="InterPro" id="IPR036396">
    <property type="entry name" value="Cyt_P450_sf"/>
</dbReference>
<comment type="caution">
    <text evidence="13">The sequence shown here is derived from an EMBL/GenBank/DDBJ whole genome shotgun (WGS) entry which is preliminary data.</text>
</comment>
<dbReference type="SUPFAM" id="SSF48264">
    <property type="entry name" value="Cytochrome P450"/>
    <property type="match status" value="1"/>
</dbReference>
<evidence type="ECO:0000256" key="5">
    <source>
        <dbReference type="ARBA" id="ARBA00010617"/>
    </source>
</evidence>